<reference evidence="1" key="2">
    <citation type="journal article" date="2015" name="Fish Shellfish Immunol.">
        <title>Early steps in the European eel (Anguilla anguilla)-Vibrio vulnificus interaction in the gills: Role of the RtxA13 toxin.</title>
        <authorList>
            <person name="Callol A."/>
            <person name="Pajuelo D."/>
            <person name="Ebbesson L."/>
            <person name="Teles M."/>
            <person name="MacKenzie S."/>
            <person name="Amaro C."/>
        </authorList>
    </citation>
    <scope>NUCLEOTIDE SEQUENCE</scope>
</reference>
<protein>
    <submittedName>
        <fullName evidence="1">Uncharacterized protein</fullName>
    </submittedName>
</protein>
<dbReference type="EMBL" id="GBXM01089874">
    <property type="protein sequence ID" value="JAH18703.1"/>
    <property type="molecule type" value="Transcribed_RNA"/>
</dbReference>
<name>A0A0E9QRF1_ANGAN</name>
<evidence type="ECO:0000313" key="1">
    <source>
        <dbReference type="EMBL" id="JAH18703.1"/>
    </source>
</evidence>
<organism evidence="1">
    <name type="scientific">Anguilla anguilla</name>
    <name type="common">European freshwater eel</name>
    <name type="synonym">Muraena anguilla</name>
    <dbReference type="NCBI Taxonomy" id="7936"/>
    <lineage>
        <taxon>Eukaryota</taxon>
        <taxon>Metazoa</taxon>
        <taxon>Chordata</taxon>
        <taxon>Craniata</taxon>
        <taxon>Vertebrata</taxon>
        <taxon>Euteleostomi</taxon>
        <taxon>Actinopterygii</taxon>
        <taxon>Neopterygii</taxon>
        <taxon>Teleostei</taxon>
        <taxon>Anguilliformes</taxon>
        <taxon>Anguillidae</taxon>
        <taxon>Anguilla</taxon>
    </lineage>
</organism>
<proteinExistence type="predicted"/>
<dbReference type="AlphaFoldDB" id="A0A0E9QRF1"/>
<reference evidence="1" key="1">
    <citation type="submission" date="2014-11" db="EMBL/GenBank/DDBJ databases">
        <authorList>
            <person name="Amaro Gonzalez C."/>
        </authorList>
    </citation>
    <scope>NUCLEOTIDE SEQUENCE</scope>
</reference>
<accession>A0A0E9QRF1</accession>
<sequence length="30" mass="3624">MLPLAVLHWEQLKNGRLFQSVCIHLRRFSM</sequence>